<sequence length="142" mass="16001">MHSISKKIILGKKALVAKNYFSNDEISPSAIVKFTCNKCNHVNTVEITPYESGFPIFQLYNEDKVLTKTDLLNNNIVTKTSPGRIHYGELTVNELPTLYFGTHCESCQSKYLGVFSYGEKQPGLTVLDVSGIWEYKELESLN</sequence>
<dbReference type="OrthoDB" id="1271946at2"/>
<evidence type="ECO:0000313" key="2">
    <source>
        <dbReference type="Proteomes" id="UP000031167"/>
    </source>
</evidence>
<comment type="caution">
    <text evidence="1">The sequence shown here is derived from an EMBL/GenBank/DDBJ whole genome shotgun (WGS) entry which is preliminary data.</text>
</comment>
<dbReference type="EMBL" id="JWTA01000007">
    <property type="protein sequence ID" value="KIC62961.1"/>
    <property type="molecule type" value="Genomic_DNA"/>
</dbReference>
<dbReference type="Proteomes" id="UP000031167">
    <property type="component" value="Unassembled WGS sequence"/>
</dbReference>
<accession>A0A0B4D8E3</accession>
<keyword evidence="2" id="KW-1185">Reference proteome</keyword>
<dbReference type="RefSeq" id="WP_039368444.1">
    <property type="nucleotide sequence ID" value="NZ_JWTA01000007.1"/>
</dbReference>
<proteinExistence type="predicted"/>
<reference evidence="1 2" key="1">
    <citation type="submission" date="2014-12" db="EMBL/GenBank/DDBJ databases">
        <title>Genome sequencing of Chryseobacterium taiwanense TPW19.</title>
        <authorList>
            <person name="Tan P.W."/>
            <person name="Chan K.-G."/>
        </authorList>
    </citation>
    <scope>NUCLEOTIDE SEQUENCE [LARGE SCALE GENOMIC DNA]</scope>
    <source>
        <strain evidence="1 2">TPW19</strain>
    </source>
</reference>
<dbReference type="STRING" id="363331.RM51_09925"/>
<gene>
    <name evidence="1" type="ORF">RM51_09925</name>
</gene>
<organism evidence="1 2">
    <name type="scientific">Chryseobacterium taiwanense</name>
    <dbReference type="NCBI Taxonomy" id="363331"/>
    <lineage>
        <taxon>Bacteria</taxon>
        <taxon>Pseudomonadati</taxon>
        <taxon>Bacteroidota</taxon>
        <taxon>Flavobacteriia</taxon>
        <taxon>Flavobacteriales</taxon>
        <taxon>Weeksellaceae</taxon>
        <taxon>Chryseobacterium group</taxon>
        <taxon>Chryseobacterium</taxon>
    </lineage>
</organism>
<protein>
    <submittedName>
        <fullName evidence="1">Uncharacterized protein</fullName>
    </submittedName>
</protein>
<name>A0A0B4D8E3_9FLAO</name>
<dbReference type="AlphaFoldDB" id="A0A0B4D8E3"/>
<evidence type="ECO:0000313" key="1">
    <source>
        <dbReference type="EMBL" id="KIC62961.1"/>
    </source>
</evidence>